<dbReference type="OrthoDB" id="286301at2759"/>
<accession>A0A8H3G3R3</accession>
<proteinExistence type="predicted"/>
<dbReference type="InterPro" id="IPR036378">
    <property type="entry name" value="FAS1_dom_sf"/>
</dbReference>
<evidence type="ECO:0000313" key="4">
    <source>
        <dbReference type="Proteomes" id="UP000664521"/>
    </source>
</evidence>
<evidence type="ECO:0000259" key="2">
    <source>
        <dbReference type="PROSITE" id="PS50213"/>
    </source>
</evidence>
<keyword evidence="4" id="KW-1185">Reference proteome</keyword>
<feature type="domain" description="FAS1" evidence="2">
    <location>
        <begin position="26"/>
        <end position="172"/>
    </location>
</feature>
<gene>
    <name evidence="3" type="ORF">HETSPECPRED_009713</name>
</gene>
<evidence type="ECO:0000313" key="3">
    <source>
        <dbReference type="EMBL" id="CAF9935250.1"/>
    </source>
</evidence>
<keyword evidence="1" id="KW-0732">Signal</keyword>
<comment type="caution">
    <text evidence="3">The sequence shown here is derived from an EMBL/GenBank/DDBJ whole genome shotgun (WGS) entry which is preliminary data.</text>
</comment>
<feature type="signal peptide" evidence="1">
    <location>
        <begin position="1"/>
        <end position="24"/>
    </location>
</feature>
<dbReference type="Proteomes" id="UP000664521">
    <property type="component" value="Unassembled WGS sequence"/>
</dbReference>
<evidence type="ECO:0000256" key="1">
    <source>
        <dbReference type="SAM" id="SignalP"/>
    </source>
</evidence>
<dbReference type="GO" id="GO:0016236">
    <property type="term" value="P:macroautophagy"/>
    <property type="evidence" value="ECO:0007669"/>
    <property type="project" value="TreeGrafter"/>
</dbReference>
<dbReference type="InterPro" id="IPR050904">
    <property type="entry name" value="Adhesion/Biosynth-related"/>
</dbReference>
<feature type="domain" description="FAS1" evidence="2">
    <location>
        <begin position="165"/>
        <end position="303"/>
    </location>
</feature>
<protein>
    <recommendedName>
        <fullName evidence="2">FAS1 domain-containing protein</fullName>
    </recommendedName>
</protein>
<organism evidence="3 4">
    <name type="scientific">Heterodermia speciosa</name>
    <dbReference type="NCBI Taxonomy" id="116794"/>
    <lineage>
        <taxon>Eukaryota</taxon>
        <taxon>Fungi</taxon>
        <taxon>Dikarya</taxon>
        <taxon>Ascomycota</taxon>
        <taxon>Pezizomycotina</taxon>
        <taxon>Lecanoromycetes</taxon>
        <taxon>OSLEUM clade</taxon>
        <taxon>Lecanoromycetidae</taxon>
        <taxon>Caliciales</taxon>
        <taxon>Physciaceae</taxon>
        <taxon>Heterodermia</taxon>
    </lineage>
</organism>
<dbReference type="EMBL" id="CAJPDS010000081">
    <property type="protein sequence ID" value="CAF9935250.1"/>
    <property type="molecule type" value="Genomic_DNA"/>
</dbReference>
<dbReference type="SUPFAM" id="SSF82153">
    <property type="entry name" value="FAS1 domain"/>
    <property type="match status" value="2"/>
</dbReference>
<dbReference type="SMART" id="SM00554">
    <property type="entry name" value="FAS1"/>
    <property type="match status" value="2"/>
</dbReference>
<dbReference type="GO" id="GO:0000329">
    <property type="term" value="C:fungal-type vacuole membrane"/>
    <property type="evidence" value="ECO:0007669"/>
    <property type="project" value="TreeGrafter"/>
</dbReference>
<dbReference type="InterPro" id="IPR000782">
    <property type="entry name" value="FAS1_domain"/>
</dbReference>
<dbReference type="PANTHER" id="PTHR10900">
    <property type="entry name" value="PERIOSTIN-RELATED"/>
    <property type="match status" value="1"/>
</dbReference>
<name>A0A8H3G3R3_9LECA</name>
<dbReference type="AlphaFoldDB" id="A0A8H3G3R3"/>
<reference evidence="3" key="1">
    <citation type="submission" date="2021-03" db="EMBL/GenBank/DDBJ databases">
        <authorList>
            <person name="Tagirdzhanova G."/>
        </authorList>
    </citation>
    <scope>NUCLEOTIDE SEQUENCE</scope>
</reference>
<dbReference type="PROSITE" id="PS50213">
    <property type="entry name" value="FAS1"/>
    <property type="match status" value="2"/>
</dbReference>
<sequence length="308" mass="33076">MLIPNVASLFVSFLLPLYATTSAAASQNALGLIEAQPDLTLITALIKRDPELVKLYSTVKNATIVAAIDSSFSSIDPNNLLYSNKAALRAILQDIVIRGLYPTSRITKKPIYPSTELTDTRLVDTSRGRAVAKLVEIDGKKTVDVGAGSRANITQGNLRFTGGILHKVSNGLDTPLSFSSIAATLNITSISQLPPSFVVAFRLITSARDTTLFAISNEAYEALLASQPDATFLQFVDTLGYYVVTPGVYFEKDFTGKSVKTLNGSKLKLSGFGTGTVKANDAVVVRSDIFATNGVVHILDRPLNPLRY</sequence>
<dbReference type="PANTHER" id="PTHR10900:SF77">
    <property type="entry name" value="FI19380P1"/>
    <property type="match status" value="1"/>
</dbReference>
<dbReference type="Pfam" id="PF02469">
    <property type="entry name" value="Fasciclin"/>
    <property type="match status" value="1"/>
</dbReference>
<dbReference type="Gene3D" id="2.30.180.10">
    <property type="entry name" value="FAS1 domain"/>
    <property type="match status" value="2"/>
</dbReference>
<feature type="chain" id="PRO_5034168080" description="FAS1 domain-containing protein" evidence="1">
    <location>
        <begin position="25"/>
        <end position="308"/>
    </location>
</feature>